<gene>
    <name evidence="2" type="ORF">AVEN_211529_1</name>
</gene>
<name>A0A4Y2LNX5_ARAVE</name>
<proteinExistence type="predicted"/>
<protein>
    <submittedName>
        <fullName evidence="2">Uncharacterized protein</fullName>
    </submittedName>
</protein>
<dbReference type="EMBL" id="BGPR01005979">
    <property type="protein sequence ID" value="GBN15057.1"/>
    <property type="molecule type" value="Genomic_DNA"/>
</dbReference>
<evidence type="ECO:0000313" key="3">
    <source>
        <dbReference type="Proteomes" id="UP000499080"/>
    </source>
</evidence>
<comment type="caution">
    <text evidence="2">The sequence shown here is derived from an EMBL/GenBank/DDBJ whole genome shotgun (WGS) entry which is preliminary data.</text>
</comment>
<keyword evidence="3" id="KW-1185">Reference proteome</keyword>
<sequence>MKMTQASSSPPNFHTTSSVGDLTLDGYKRLVSMANLPWNRVSNSRPSGNKAETATKPHGPFLLNHIVILKAACENQGNAGICMDISFTRNHHMECL</sequence>
<evidence type="ECO:0000313" key="2">
    <source>
        <dbReference type="EMBL" id="GBN15057.1"/>
    </source>
</evidence>
<dbReference type="Proteomes" id="UP000499080">
    <property type="component" value="Unassembled WGS sequence"/>
</dbReference>
<feature type="region of interest" description="Disordered" evidence="1">
    <location>
        <begin position="1"/>
        <end position="20"/>
    </location>
</feature>
<organism evidence="2 3">
    <name type="scientific">Araneus ventricosus</name>
    <name type="common">Orbweaver spider</name>
    <name type="synonym">Epeira ventricosa</name>
    <dbReference type="NCBI Taxonomy" id="182803"/>
    <lineage>
        <taxon>Eukaryota</taxon>
        <taxon>Metazoa</taxon>
        <taxon>Ecdysozoa</taxon>
        <taxon>Arthropoda</taxon>
        <taxon>Chelicerata</taxon>
        <taxon>Arachnida</taxon>
        <taxon>Araneae</taxon>
        <taxon>Araneomorphae</taxon>
        <taxon>Entelegynae</taxon>
        <taxon>Araneoidea</taxon>
        <taxon>Araneidae</taxon>
        <taxon>Araneus</taxon>
    </lineage>
</organism>
<dbReference type="AlphaFoldDB" id="A0A4Y2LNX5"/>
<evidence type="ECO:0000256" key="1">
    <source>
        <dbReference type="SAM" id="MobiDB-lite"/>
    </source>
</evidence>
<reference evidence="2 3" key="1">
    <citation type="journal article" date="2019" name="Sci. Rep.">
        <title>Orb-weaving spider Araneus ventricosus genome elucidates the spidroin gene catalogue.</title>
        <authorList>
            <person name="Kono N."/>
            <person name="Nakamura H."/>
            <person name="Ohtoshi R."/>
            <person name="Moran D.A.P."/>
            <person name="Shinohara A."/>
            <person name="Yoshida Y."/>
            <person name="Fujiwara M."/>
            <person name="Mori M."/>
            <person name="Tomita M."/>
            <person name="Arakawa K."/>
        </authorList>
    </citation>
    <scope>NUCLEOTIDE SEQUENCE [LARGE SCALE GENOMIC DNA]</scope>
</reference>
<accession>A0A4Y2LNX5</accession>